<dbReference type="InterPro" id="IPR029058">
    <property type="entry name" value="AB_hydrolase_fold"/>
</dbReference>
<dbReference type="InterPro" id="IPR050585">
    <property type="entry name" value="Xaa-Pro_dipeptidyl-ppase/CocE"/>
</dbReference>
<dbReference type="InterPro" id="IPR008979">
    <property type="entry name" value="Galactose-bd-like_sf"/>
</dbReference>
<feature type="domain" description="Xaa-Pro dipeptidyl-peptidase C-terminal" evidence="3">
    <location>
        <begin position="346"/>
        <end position="549"/>
    </location>
</feature>
<evidence type="ECO:0000313" key="4">
    <source>
        <dbReference type="EMBL" id="RJL07512.1"/>
    </source>
</evidence>
<dbReference type="NCBIfam" id="TIGR00976">
    <property type="entry name" value="CocE_NonD"/>
    <property type="match status" value="1"/>
</dbReference>
<dbReference type="Proteomes" id="UP000285530">
    <property type="component" value="Unassembled WGS sequence"/>
</dbReference>
<dbReference type="Gene3D" id="3.40.50.1820">
    <property type="entry name" value="alpha/beta hydrolase"/>
    <property type="match status" value="1"/>
</dbReference>
<comment type="caution">
    <text evidence="4">The sequence shown here is derived from an EMBL/GenBank/DDBJ whole genome shotgun (WGS) entry which is preliminary data.</text>
</comment>
<organism evidence="4 5">
    <name type="scientific">Paracoccus aestuarii</name>
    <dbReference type="NCBI Taxonomy" id="453842"/>
    <lineage>
        <taxon>Bacteria</taxon>
        <taxon>Pseudomonadati</taxon>
        <taxon>Pseudomonadota</taxon>
        <taxon>Alphaproteobacteria</taxon>
        <taxon>Rhodobacterales</taxon>
        <taxon>Paracoccaceae</taxon>
        <taxon>Paracoccus</taxon>
    </lineage>
</organism>
<dbReference type="InterPro" id="IPR013736">
    <property type="entry name" value="Xaa-Pro_dipept_C"/>
</dbReference>
<dbReference type="SUPFAM" id="SSF53474">
    <property type="entry name" value="alpha/beta-Hydrolases"/>
    <property type="match status" value="1"/>
</dbReference>
<feature type="region of interest" description="Disordered" evidence="2">
    <location>
        <begin position="1"/>
        <end position="27"/>
    </location>
</feature>
<evidence type="ECO:0000256" key="1">
    <source>
        <dbReference type="ARBA" id="ARBA00022801"/>
    </source>
</evidence>
<protein>
    <submittedName>
        <fullName evidence="4">CocE/NonD family hydrolase</fullName>
    </submittedName>
</protein>
<dbReference type="AlphaFoldDB" id="A0A419A2R7"/>
<dbReference type="GO" id="GO:0008239">
    <property type="term" value="F:dipeptidyl-peptidase activity"/>
    <property type="evidence" value="ECO:0007669"/>
    <property type="project" value="InterPro"/>
</dbReference>
<dbReference type="OrthoDB" id="9806163at2"/>
<gene>
    <name evidence="4" type="ORF">D3P06_00095</name>
</gene>
<keyword evidence="5" id="KW-1185">Reference proteome</keyword>
<dbReference type="SUPFAM" id="SSF49785">
    <property type="entry name" value="Galactose-binding domain-like"/>
    <property type="match status" value="1"/>
</dbReference>
<proteinExistence type="predicted"/>
<reference evidence="4 5" key="1">
    <citation type="submission" date="2018-09" db="EMBL/GenBank/DDBJ databases">
        <title>Paracoccus onubensis nov. sp. a moderate halophilic bacterium isolated from Gruta de las Maravillas (Aracena, Spain).</title>
        <authorList>
            <person name="Jurado V."/>
            <person name="Gutierrez-Patricio S."/>
            <person name="Gonzalez-Pimentel J.L."/>
            <person name="Laiz L."/>
            <person name="Saiz-Jimenez C."/>
        </authorList>
    </citation>
    <scope>NUCLEOTIDE SEQUENCE [LARGE SCALE GENOMIC DNA]</scope>
    <source>
        <strain evidence="4 5">DSM 19484</strain>
    </source>
</reference>
<dbReference type="Gene3D" id="1.10.3020.10">
    <property type="entry name" value="alpha-amino acid ester hydrolase ( Helical cap domain)"/>
    <property type="match status" value="1"/>
</dbReference>
<dbReference type="InterPro" id="IPR005674">
    <property type="entry name" value="CocE/Ser_esterase"/>
</dbReference>
<evidence type="ECO:0000256" key="2">
    <source>
        <dbReference type="SAM" id="MobiDB-lite"/>
    </source>
</evidence>
<evidence type="ECO:0000313" key="5">
    <source>
        <dbReference type="Proteomes" id="UP000285530"/>
    </source>
</evidence>
<accession>A0A419A2R7</accession>
<dbReference type="SMART" id="SM00939">
    <property type="entry name" value="PepX_C"/>
    <property type="match status" value="1"/>
</dbReference>
<dbReference type="EMBL" id="QZEV01000001">
    <property type="protein sequence ID" value="RJL07512.1"/>
    <property type="molecule type" value="Genomic_DNA"/>
</dbReference>
<dbReference type="InterPro" id="IPR000383">
    <property type="entry name" value="Xaa-Pro-like_dom"/>
</dbReference>
<dbReference type="PANTHER" id="PTHR43056">
    <property type="entry name" value="PEPTIDASE S9 PROLYL OLIGOPEPTIDASE"/>
    <property type="match status" value="1"/>
</dbReference>
<sequence length="554" mass="60369">MTPARSSGRWRRTSAPPSKARQRTQTMQTQMVMMRDGVRLATDIHMPDGAGPWPVILERTPYDRQGISGSEVALDRPEALTRVELGRIMARRGYVVVMQDVRGRYGSEGVFEKYVNEAEDGVDTHHWLLKQPWCDGRICTMGLSYGAHTQLASAVAGAPGIAAMAIDTGGLMDAWRHSVRYGGAFEQKQVTWAFRHAAKALREQGRAEDAAALEATDIREALLRGDWRAGHSPLALAPAYEAALLRLWAMGPDDPALNLPATRAAAHLGRFPDVPVLLLGSWNDPYARNMLDLSQAIRELNTAPLRQIFGPWLHGRRSSGQAGEADFGHDSTIDRATGRDWVTLRLDWFDCAMGRAEAPLEHDLFFEMSAGRWPAMGGAWRPRRHRASAGPVPALQVSGVTLTFDPSNPHPTPGGAVTSGGALMAGGMFDQRRMGTLDHPGSAIVIGEPLATELVLTDVTVSATCEAQEAFDLHAVLVEELPCGAFINITDGIMRAFSSGKVTVDLAPTYYKAGHGHRLCLILAASSFPRFDFATGRQHDIQLRDAAVSFSIIR</sequence>
<dbReference type="Gene3D" id="2.60.120.260">
    <property type="entry name" value="Galactose-binding domain-like"/>
    <property type="match status" value="1"/>
</dbReference>
<evidence type="ECO:0000259" key="3">
    <source>
        <dbReference type="SMART" id="SM00939"/>
    </source>
</evidence>
<dbReference type="PANTHER" id="PTHR43056:SF10">
    <property type="entry name" value="COCE_NOND FAMILY, PUTATIVE (AFU_ORTHOLOGUE AFUA_7G00600)-RELATED"/>
    <property type="match status" value="1"/>
</dbReference>
<dbReference type="Pfam" id="PF02129">
    <property type="entry name" value="Peptidase_S15"/>
    <property type="match status" value="1"/>
</dbReference>
<keyword evidence="1 4" id="KW-0378">Hydrolase</keyword>
<name>A0A419A2R7_9RHOB</name>